<reference evidence="3" key="1">
    <citation type="submission" date="2021-02" db="EMBL/GenBank/DDBJ databases">
        <authorList>
            <person name="Nowell W R."/>
        </authorList>
    </citation>
    <scope>NUCLEOTIDE SEQUENCE</scope>
</reference>
<feature type="domain" description="Alpha/beta hydrolase fold-3" evidence="2">
    <location>
        <begin position="89"/>
        <end position="266"/>
    </location>
</feature>
<dbReference type="InterPro" id="IPR013094">
    <property type="entry name" value="AB_hydrolase_3"/>
</dbReference>
<dbReference type="Proteomes" id="UP000663823">
    <property type="component" value="Unassembled WGS sequence"/>
</dbReference>
<dbReference type="SUPFAM" id="SSF53474">
    <property type="entry name" value="alpha/beta-Hydrolases"/>
    <property type="match status" value="1"/>
</dbReference>
<evidence type="ECO:0000313" key="3">
    <source>
        <dbReference type="EMBL" id="CAF1180136.1"/>
    </source>
</evidence>
<gene>
    <name evidence="4" type="ORF">OTI717_LOCUS9777</name>
    <name evidence="3" type="ORF">RFH988_LOCUS23463</name>
</gene>
<evidence type="ECO:0000313" key="5">
    <source>
        <dbReference type="Proteomes" id="UP000663882"/>
    </source>
</evidence>
<comment type="caution">
    <text evidence="3">The sequence shown here is derived from an EMBL/GenBank/DDBJ whole genome shotgun (WGS) entry which is preliminary data.</text>
</comment>
<dbReference type="InterPro" id="IPR050300">
    <property type="entry name" value="GDXG_lipolytic_enzyme"/>
</dbReference>
<evidence type="ECO:0000256" key="1">
    <source>
        <dbReference type="ARBA" id="ARBA00022801"/>
    </source>
</evidence>
<evidence type="ECO:0000259" key="2">
    <source>
        <dbReference type="Pfam" id="PF07859"/>
    </source>
</evidence>
<evidence type="ECO:0000313" key="4">
    <source>
        <dbReference type="EMBL" id="CAF3658438.1"/>
    </source>
</evidence>
<dbReference type="PANTHER" id="PTHR48081:SF33">
    <property type="entry name" value="KYNURENINE FORMAMIDASE"/>
    <property type="match status" value="1"/>
</dbReference>
<dbReference type="InterPro" id="IPR029058">
    <property type="entry name" value="AB_hydrolase_fold"/>
</dbReference>
<dbReference type="AlphaFoldDB" id="A0A814UT43"/>
<dbReference type="Proteomes" id="UP000663882">
    <property type="component" value="Unassembled WGS sequence"/>
</dbReference>
<sequence>MTTIGIDVDRAYSPSRWSHRFSDSEKVIESHVQTSTKGTQYARATIPCLLNWIVDPTSSFPDHSIDIYFPSNVTGLLPAINSIQPKAIFVYIHGGYWQFLSRNESAFMAQTMSDAQILTAVIGYPIAPYATIDQIVTCIEQALVKILEWAMKLSIKVFICGHSAGGHLASTLLLIDWKTKYNIDHEIFGGFFLISGVFDLIPLVSTYVNKPLDMTISIAKNQSPLHRDSNDYWSALKHVPILCIHAQYDPPTFHDQNRQYGSYLEKIGFNNVKIIQLDNYDHFDIIEQLEKRDQPLTTMILTLIKDSI</sequence>
<dbReference type="Gene3D" id="3.40.50.1820">
    <property type="entry name" value="alpha/beta hydrolase"/>
    <property type="match status" value="1"/>
</dbReference>
<dbReference type="Pfam" id="PF07859">
    <property type="entry name" value="Abhydrolase_3"/>
    <property type="match status" value="1"/>
</dbReference>
<dbReference type="GO" id="GO:0004061">
    <property type="term" value="F:arylformamidase activity"/>
    <property type="evidence" value="ECO:0007669"/>
    <property type="project" value="TreeGrafter"/>
</dbReference>
<dbReference type="EMBL" id="CAJNOO010001629">
    <property type="protein sequence ID" value="CAF1180136.1"/>
    <property type="molecule type" value="Genomic_DNA"/>
</dbReference>
<keyword evidence="1" id="KW-0378">Hydrolase</keyword>
<dbReference type="EMBL" id="CAJOAX010000848">
    <property type="protein sequence ID" value="CAF3658438.1"/>
    <property type="molecule type" value="Genomic_DNA"/>
</dbReference>
<accession>A0A814UT43</accession>
<proteinExistence type="predicted"/>
<organism evidence="3 5">
    <name type="scientific">Rotaria sordida</name>
    <dbReference type="NCBI Taxonomy" id="392033"/>
    <lineage>
        <taxon>Eukaryota</taxon>
        <taxon>Metazoa</taxon>
        <taxon>Spiralia</taxon>
        <taxon>Gnathifera</taxon>
        <taxon>Rotifera</taxon>
        <taxon>Eurotatoria</taxon>
        <taxon>Bdelloidea</taxon>
        <taxon>Philodinida</taxon>
        <taxon>Philodinidae</taxon>
        <taxon>Rotaria</taxon>
    </lineage>
</organism>
<name>A0A814UT43_9BILA</name>
<dbReference type="PANTHER" id="PTHR48081">
    <property type="entry name" value="AB HYDROLASE SUPERFAMILY PROTEIN C4A8.06C"/>
    <property type="match status" value="1"/>
</dbReference>
<protein>
    <recommendedName>
        <fullName evidence="2">Alpha/beta hydrolase fold-3 domain-containing protein</fullName>
    </recommendedName>
</protein>
<dbReference type="OrthoDB" id="433474at2759"/>